<dbReference type="NCBIfam" id="TIGR01313">
    <property type="entry name" value="therm_gnt_kin"/>
    <property type="match status" value="1"/>
</dbReference>
<dbReference type="EC" id="2.7.1.12" evidence="3 9"/>
<dbReference type="GO" id="GO:0005737">
    <property type="term" value="C:cytoplasm"/>
    <property type="evidence" value="ECO:0007669"/>
    <property type="project" value="TreeGrafter"/>
</dbReference>
<dbReference type="STRING" id="45286.A0A0X8HSD7"/>
<evidence type="ECO:0000256" key="1">
    <source>
        <dbReference type="ARBA" id="ARBA00004875"/>
    </source>
</evidence>
<evidence type="ECO:0000256" key="5">
    <source>
        <dbReference type="ARBA" id="ARBA00022741"/>
    </source>
</evidence>
<keyword evidence="6 9" id="KW-0418">Kinase</keyword>
<dbReference type="AlphaFoldDB" id="A0A0X8HSD7"/>
<dbReference type="RefSeq" id="XP_017987588.1">
    <property type="nucleotide sequence ID" value="XM_018131834.1"/>
</dbReference>
<evidence type="ECO:0000256" key="4">
    <source>
        <dbReference type="ARBA" id="ARBA00022679"/>
    </source>
</evidence>
<evidence type="ECO:0000256" key="3">
    <source>
        <dbReference type="ARBA" id="ARBA00012054"/>
    </source>
</evidence>
<evidence type="ECO:0000256" key="7">
    <source>
        <dbReference type="ARBA" id="ARBA00022840"/>
    </source>
</evidence>
<dbReference type="SUPFAM" id="SSF52540">
    <property type="entry name" value="P-loop containing nucleoside triphosphate hydrolases"/>
    <property type="match status" value="1"/>
</dbReference>
<keyword evidence="11" id="KW-1185">Reference proteome</keyword>
<dbReference type="GO" id="GO:0005975">
    <property type="term" value="P:carbohydrate metabolic process"/>
    <property type="evidence" value="ECO:0007669"/>
    <property type="project" value="InterPro"/>
</dbReference>
<dbReference type="UniPathway" id="UPA00792"/>
<dbReference type="InterPro" id="IPR027417">
    <property type="entry name" value="P-loop_NTPase"/>
</dbReference>
<comment type="catalytic activity">
    <reaction evidence="8 9">
        <text>D-gluconate + ATP = 6-phospho-D-gluconate + ADP + H(+)</text>
        <dbReference type="Rhea" id="RHEA:19433"/>
        <dbReference type="ChEBI" id="CHEBI:15378"/>
        <dbReference type="ChEBI" id="CHEBI:18391"/>
        <dbReference type="ChEBI" id="CHEBI:30616"/>
        <dbReference type="ChEBI" id="CHEBI:58759"/>
        <dbReference type="ChEBI" id="CHEBI:456216"/>
        <dbReference type="EC" id="2.7.1.12"/>
    </reaction>
</comment>
<keyword evidence="5 9" id="KW-0547">Nucleotide-binding</keyword>
<evidence type="ECO:0000256" key="2">
    <source>
        <dbReference type="ARBA" id="ARBA00008420"/>
    </source>
</evidence>
<dbReference type="Pfam" id="PF13671">
    <property type="entry name" value="AAA_33"/>
    <property type="match status" value="1"/>
</dbReference>
<dbReference type="EMBL" id="CP014244">
    <property type="protein sequence ID" value="AMD20592.1"/>
    <property type="molecule type" value="Genomic_DNA"/>
</dbReference>
<reference evidence="10 11" key="1">
    <citation type="submission" date="2016-01" db="EMBL/GenBank/DDBJ databases">
        <title>Genome sequence of the yeast Holleya sinecauda.</title>
        <authorList>
            <person name="Dietrich F.S."/>
        </authorList>
    </citation>
    <scope>NUCLEOTIDE SEQUENCE [LARGE SCALE GENOMIC DNA]</scope>
    <source>
        <strain evidence="10 11">ATCC 58844</strain>
    </source>
</reference>
<evidence type="ECO:0000256" key="9">
    <source>
        <dbReference type="RuleBase" id="RU363066"/>
    </source>
</evidence>
<dbReference type="OrthoDB" id="275177at2759"/>
<sequence>MTEKHQCEVTVIFIAGVSGAGKSTVAMRLAARLNVPFVEGDSLHPASNIAKMAAGKPLSDDDRWDWLRDVAAASIAAAKPKDGRVVVTCSSLKRSYRQYLSACVGNGRTIFVFLDLPREVAERRVRERRGHFMGADLIASQYETLELPQSDESWCTAVPCGDGNVEKVIDRIVDALNKMDQSIH</sequence>
<evidence type="ECO:0000313" key="11">
    <source>
        <dbReference type="Proteomes" id="UP000243052"/>
    </source>
</evidence>
<proteinExistence type="inferred from homology"/>
<comment type="similarity">
    <text evidence="2 9">Belongs to the gluconokinase GntK/GntV family.</text>
</comment>
<dbReference type="GeneID" id="28723844"/>
<dbReference type="GO" id="GO:0046316">
    <property type="term" value="F:gluconokinase activity"/>
    <property type="evidence" value="ECO:0007669"/>
    <property type="project" value="UniProtKB-EC"/>
</dbReference>
<dbReference type="Proteomes" id="UP000243052">
    <property type="component" value="Chromosome iv"/>
</dbReference>
<evidence type="ECO:0000313" key="10">
    <source>
        <dbReference type="EMBL" id="AMD20592.1"/>
    </source>
</evidence>
<dbReference type="PANTHER" id="PTHR43442">
    <property type="entry name" value="GLUCONOKINASE-RELATED"/>
    <property type="match status" value="1"/>
</dbReference>
<dbReference type="PANTHER" id="PTHR43442:SF3">
    <property type="entry name" value="GLUCONOKINASE-RELATED"/>
    <property type="match status" value="1"/>
</dbReference>
<protein>
    <recommendedName>
        <fullName evidence="3 9">Gluconokinase</fullName>
        <ecNumber evidence="3 9">2.7.1.12</ecNumber>
    </recommendedName>
</protein>
<dbReference type="GO" id="GO:0005524">
    <property type="term" value="F:ATP binding"/>
    <property type="evidence" value="ECO:0007669"/>
    <property type="project" value="UniProtKB-KW"/>
</dbReference>
<keyword evidence="4 9" id="KW-0808">Transferase</keyword>
<accession>A0A0X8HSD7</accession>
<comment type="pathway">
    <text evidence="1 9">Carbohydrate acid metabolism; D-gluconate degradation.</text>
</comment>
<gene>
    <name evidence="10" type="ORF">AW171_hschr42491</name>
</gene>
<keyword evidence="7 9" id="KW-0067">ATP-binding</keyword>
<name>A0A0X8HSD7_9SACH</name>
<dbReference type="CDD" id="cd02021">
    <property type="entry name" value="GntK"/>
    <property type="match status" value="1"/>
</dbReference>
<evidence type="ECO:0000256" key="8">
    <source>
        <dbReference type="ARBA" id="ARBA00048090"/>
    </source>
</evidence>
<dbReference type="Gene3D" id="3.40.50.300">
    <property type="entry name" value="P-loop containing nucleotide triphosphate hydrolases"/>
    <property type="match status" value="1"/>
</dbReference>
<evidence type="ECO:0000256" key="6">
    <source>
        <dbReference type="ARBA" id="ARBA00022777"/>
    </source>
</evidence>
<organism evidence="10 11">
    <name type="scientific">Eremothecium sinecaudum</name>
    <dbReference type="NCBI Taxonomy" id="45286"/>
    <lineage>
        <taxon>Eukaryota</taxon>
        <taxon>Fungi</taxon>
        <taxon>Dikarya</taxon>
        <taxon>Ascomycota</taxon>
        <taxon>Saccharomycotina</taxon>
        <taxon>Saccharomycetes</taxon>
        <taxon>Saccharomycetales</taxon>
        <taxon>Saccharomycetaceae</taxon>
        <taxon>Eremothecium</taxon>
    </lineage>
</organism>
<dbReference type="InterPro" id="IPR006001">
    <property type="entry name" value="Therm_gnt_kin"/>
</dbReference>